<proteinExistence type="predicted"/>
<reference evidence="1" key="1">
    <citation type="submission" date="2021-04" db="EMBL/GenBank/DDBJ databases">
        <title>Saccharothrix algeriensis WGS.</title>
        <authorList>
            <person name="Stuskova K."/>
            <person name="Hakalova E."/>
            <person name="Tebbal A.B."/>
            <person name="Eichmeier A."/>
        </authorList>
    </citation>
    <scope>NUCLEOTIDE SEQUENCE</scope>
    <source>
        <strain evidence="1">NRRL B-24137</strain>
    </source>
</reference>
<dbReference type="Proteomes" id="UP000671828">
    <property type="component" value="Chromosome"/>
</dbReference>
<organism evidence="1 2">
    <name type="scientific">Saccharothrix algeriensis</name>
    <dbReference type="NCBI Taxonomy" id="173560"/>
    <lineage>
        <taxon>Bacteria</taxon>
        <taxon>Bacillati</taxon>
        <taxon>Actinomycetota</taxon>
        <taxon>Actinomycetes</taxon>
        <taxon>Pseudonocardiales</taxon>
        <taxon>Pseudonocardiaceae</taxon>
        <taxon>Saccharothrix</taxon>
    </lineage>
</organism>
<feature type="non-terminal residue" evidence="1">
    <location>
        <position position="49"/>
    </location>
</feature>
<dbReference type="Gene3D" id="1.20.58.410">
    <property type="entry name" value="Release factor"/>
    <property type="match status" value="1"/>
</dbReference>
<sequence>MDLASLRAQVAELEEAAARPDLWDDQEKAQRVTSQLSHKQGELRRVVGL</sequence>
<accession>A0A8T8I5T0</accession>
<dbReference type="EMBL" id="CP072788">
    <property type="protein sequence ID" value="QTR06109.1"/>
    <property type="molecule type" value="Genomic_DNA"/>
</dbReference>
<gene>
    <name evidence="1" type="primary">prfB</name>
    <name evidence="1" type="ORF">J7S33_10985</name>
</gene>
<evidence type="ECO:0000313" key="2">
    <source>
        <dbReference type="Proteomes" id="UP000671828"/>
    </source>
</evidence>
<name>A0A8T8I5T0_9PSEU</name>
<protein>
    <submittedName>
        <fullName evidence="1">Peptide chain release factor 2</fullName>
    </submittedName>
</protein>
<evidence type="ECO:0000313" key="1">
    <source>
        <dbReference type="EMBL" id="QTR06109.1"/>
    </source>
</evidence>
<dbReference type="AlphaFoldDB" id="A0A8T8I5T0"/>